<sequence>MAVPEQERDRFCRVLHEGRTSLYRLALSITRNSADAQEAVAEAVCRAYERYPQLREREKLPQWLLRITANEARRLCQRRSRTVPLEDLPGEPAAPEREMGDGALWQAVQSLPRDQREAVVLFYYEDLPTEEIARVLGTTPGAVRVRLSRAREKLRSILKEGDHG</sequence>
<dbReference type="PANTHER" id="PTHR43133:SF25">
    <property type="entry name" value="RNA POLYMERASE SIGMA FACTOR RFAY-RELATED"/>
    <property type="match status" value="1"/>
</dbReference>
<evidence type="ECO:0000256" key="2">
    <source>
        <dbReference type="ARBA" id="ARBA00023015"/>
    </source>
</evidence>
<dbReference type="Pfam" id="PF04542">
    <property type="entry name" value="Sigma70_r2"/>
    <property type="match status" value="1"/>
</dbReference>
<evidence type="ECO:0000313" key="8">
    <source>
        <dbReference type="Proteomes" id="UP000823824"/>
    </source>
</evidence>
<dbReference type="GO" id="GO:0016987">
    <property type="term" value="F:sigma factor activity"/>
    <property type="evidence" value="ECO:0007669"/>
    <property type="project" value="UniProtKB-KW"/>
</dbReference>
<proteinExistence type="inferred from homology"/>
<protein>
    <submittedName>
        <fullName evidence="7">Sigma-70 family RNA polymerase sigma factor</fullName>
    </submittedName>
</protein>
<dbReference type="InterPro" id="IPR013249">
    <property type="entry name" value="RNA_pol_sigma70_r4_t2"/>
</dbReference>
<dbReference type="CDD" id="cd06171">
    <property type="entry name" value="Sigma70_r4"/>
    <property type="match status" value="1"/>
</dbReference>
<dbReference type="Pfam" id="PF08281">
    <property type="entry name" value="Sigma70_r4_2"/>
    <property type="match status" value="1"/>
</dbReference>
<name>A0A9D2RT66_9FIRM</name>
<dbReference type="SUPFAM" id="SSF88659">
    <property type="entry name" value="Sigma3 and sigma4 domains of RNA polymerase sigma factors"/>
    <property type="match status" value="1"/>
</dbReference>
<dbReference type="SUPFAM" id="SSF88946">
    <property type="entry name" value="Sigma2 domain of RNA polymerase sigma factors"/>
    <property type="match status" value="1"/>
</dbReference>
<evidence type="ECO:0000313" key="7">
    <source>
        <dbReference type="EMBL" id="HJB13777.1"/>
    </source>
</evidence>
<comment type="caution">
    <text evidence="7">The sequence shown here is derived from an EMBL/GenBank/DDBJ whole genome shotgun (WGS) entry which is preliminary data.</text>
</comment>
<evidence type="ECO:0000259" key="6">
    <source>
        <dbReference type="Pfam" id="PF08281"/>
    </source>
</evidence>
<dbReference type="GO" id="GO:0003677">
    <property type="term" value="F:DNA binding"/>
    <property type="evidence" value="ECO:0007669"/>
    <property type="project" value="InterPro"/>
</dbReference>
<evidence type="ECO:0000256" key="3">
    <source>
        <dbReference type="ARBA" id="ARBA00023082"/>
    </source>
</evidence>
<dbReference type="AlphaFoldDB" id="A0A9D2RT66"/>
<gene>
    <name evidence="7" type="ORF">H9787_08700</name>
</gene>
<dbReference type="PANTHER" id="PTHR43133">
    <property type="entry name" value="RNA POLYMERASE ECF-TYPE SIGMA FACTO"/>
    <property type="match status" value="1"/>
</dbReference>
<keyword evidence="2" id="KW-0805">Transcription regulation</keyword>
<evidence type="ECO:0000256" key="4">
    <source>
        <dbReference type="ARBA" id="ARBA00023163"/>
    </source>
</evidence>
<feature type="domain" description="RNA polymerase sigma-70 region 2" evidence="5">
    <location>
        <begin position="21"/>
        <end position="82"/>
    </location>
</feature>
<dbReference type="InterPro" id="IPR013324">
    <property type="entry name" value="RNA_pol_sigma_r3/r4-like"/>
</dbReference>
<evidence type="ECO:0000256" key="1">
    <source>
        <dbReference type="ARBA" id="ARBA00010641"/>
    </source>
</evidence>
<accession>A0A9D2RT66</accession>
<comment type="similarity">
    <text evidence="1">Belongs to the sigma-70 factor family. ECF subfamily.</text>
</comment>
<evidence type="ECO:0000259" key="5">
    <source>
        <dbReference type="Pfam" id="PF04542"/>
    </source>
</evidence>
<dbReference type="InterPro" id="IPR039425">
    <property type="entry name" value="RNA_pol_sigma-70-like"/>
</dbReference>
<dbReference type="InterPro" id="IPR007627">
    <property type="entry name" value="RNA_pol_sigma70_r2"/>
</dbReference>
<organism evidence="7 8">
    <name type="scientific">Candidatus Oscillibacter excrementigallinarum</name>
    <dbReference type="NCBI Taxonomy" id="2838716"/>
    <lineage>
        <taxon>Bacteria</taxon>
        <taxon>Bacillati</taxon>
        <taxon>Bacillota</taxon>
        <taxon>Clostridia</taxon>
        <taxon>Eubacteriales</taxon>
        <taxon>Oscillospiraceae</taxon>
        <taxon>Oscillibacter</taxon>
    </lineage>
</organism>
<dbReference type="InterPro" id="IPR013325">
    <property type="entry name" value="RNA_pol_sigma_r2"/>
</dbReference>
<dbReference type="Proteomes" id="UP000823824">
    <property type="component" value="Unassembled WGS sequence"/>
</dbReference>
<reference evidence="7" key="2">
    <citation type="submission" date="2021-04" db="EMBL/GenBank/DDBJ databases">
        <authorList>
            <person name="Gilroy R."/>
        </authorList>
    </citation>
    <scope>NUCLEOTIDE SEQUENCE</scope>
    <source>
        <strain evidence="7">ChiBcec18-1249</strain>
    </source>
</reference>
<keyword evidence="3" id="KW-0731">Sigma factor</keyword>
<dbReference type="Gene3D" id="1.10.10.10">
    <property type="entry name" value="Winged helix-like DNA-binding domain superfamily/Winged helix DNA-binding domain"/>
    <property type="match status" value="1"/>
</dbReference>
<dbReference type="EMBL" id="DWZJ01000074">
    <property type="protein sequence ID" value="HJB13777.1"/>
    <property type="molecule type" value="Genomic_DNA"/>
</dbReference>
<reference evidence="7" key="1">
    <citation type="journal article" date="2021" name="PeerJ">
        <title>Extensive microbial diversity within the chicken gut microbiome revealed by metagenomics and culture.</title>
        <authorList>
            <person name="Gilroy R."/>
            <person name="Ravi A."/>
            <person name="Getino M."/>
            <person name="Pursley I."/>
            <person name="Horton D.L."/>
            <person name="Alikhan N.F."/>
            <person name="Baker D."/>
            <person name="Gharbi K."/>
            <person name="Hall N."/>
            <person name="Watson M."/>
            <person name="Adriaenssens E.M."/>
            <person name="Foster-Nyarko E."/>
            <person name="Jarju S."/>
            <person name="Secka A."/>
            <person name="Antonio M."/>
            <person name="Oren A."/>
            <person name="Chaudhuri R.R."/>
            <person name="La Ragione R."/>
            <person name="Hildebrand F."/>
            <person name="Pallen M.J."/>
        </authorList>
    </citation>
    <scope>NUCLEOTIDE SEQUENCE</scope>
    <source>
        <strain evidence="7">ChiBcec18-1249</strain>
    </source>
</reference>
<feature type="domain" description="RNA polymerase sigma factor 70 region 4 type 2" evidence="6">
    <location>
        <begin position="103"/>
        <end position="154"/>
    </location>
</feature>
<dbReference type="InterPro" id="IPR014284">
    <property type="entry name" value="RNA_pol_sigma-70_dom"/>
</dbReference>
<dbReference type="GO" id="GO:0006352">
    <property type="term" value="P:DNA-templated transcription initiation"/>
    <property type="evidence" value="ECO:0007669"/>
    <property type="project" value="InterPro"/>
</dbReference>
<dbReference type="InterPro" id="IPR036388">
    <property type="entry name" value="WH-like_DNA-bd_sf"/>
</dbReference>
<keyword evidence="4" id="KW-0804">Transcription</keyword>
<dbReference type="NCBIfam" id="TIGR02937">
    <property type="entry name" value="sigma70-ECF"/>
    <property type="match status" value="1"/>
</dbReference>
<dbReference type="Gene3D" id="1.10.1740.10">
    <property type="match status" value="1"/>
</dbReference>